<evidence type="ECO:0000259" key="19">
    <source>
        <dbReference type="Pfam" id="PF00361"/>
    </source>
</evidence>
<dbReference type="InterPro" id="IPR050175">
    <property type="entry name" value="Complex_I_Subunit_2"/>
</dbReference>
<evidence type="ECO:0000256" key="11">
    <source>
        <dbReference type="ARBA" id="ARBA00022982"/>
    </source>
</evidence>
<dbReference type="GO" id="GO:0005743">
    <property type="term" value="C:mitochondrial inner membrane"/>
    <property type="evidence" value="ECO:0007669"/>
    <property type="project" value="UniProtKB-SubCell"/>
</dbReference>
<evidence type="ECO:0000256" key="3">
    <source>
        <dbReference type="ARBA" id="ARBA00007012"/>
    </source>
</evidence>
<evidence type="ECO:0000256" key="5">
    <source>
        <dbReference type="ARBA" id="ARBA00021008"/>
    </source>
</evidence>
<dbReference type="GO" id="GO:0006120">
    <property type="term" value="P:mitochondrial electron transport, NADH to ubiquinone"/>
    <property type="evidence" value="ECO:0007669"/>
    <property type="project" value="InterPro"/>
</dbReference>
<evidence type="ECO:0000256" key="18">
    <source>
        <dbReference type="RuleBase" id="RU003403"/>
    </source>
</evidence>
<keyword evidence="7 18" id="KW-0679">Respiratory chain</keyword>
<keyword evidence="11 18" id="KW-0249">Electron transport</keyword>
<name>A0A0A0VD00_9ODON</name>
<evidence type="ECO:0000256" key="2">
    <source>
        <dbReference type="ARBA" id="ARBA00004448"/>
    </source>
</evidence>
<evidence type="ECO:0000256" key="4">
    <source>
        <dbReference type="ARBA" id="ARBA00012944"/>
    </source>
</evidence>
<evidence type="ECO:0000256" key="8">
    <source>
        <dbReference type="ARBA" id="ARBA00022692"/>
    </source>
</evidence>
<evidence type="ECO:0000256" key="15">
    <source>
        <dbReference type="ARBA" id="ARBA00023128"/>
    </source>
</evidence>
<feature type="transmembrane region" description="Helical" evidence="18">
    <location>
        <begin position="195"/>
        <end position="214"/>
    </location>
</feature>
<protein>
    <recommendedName>
        <fullName evidence="5 18">NADH-ubiquinone oxidoreductase chain 2</fullName>
        <ecNumber evidence="4 18">7.1.1.2</ecNumber>
    </recommendedName>
</protein>
<comment type="catalytic activity">
    <reaction evidence="17 18">
        <text>a ubiquinone + NADH + 5 H(+)(in) = a ubiquinol + NAD(+) + 4 H(+)(out)</text>
        <dbReference type="Rhea" id="RHEA:29091"/>
        <dbReference type="Rhea" id="RHEA-COMP:9565"/>
        <dbReference type="Rhea" id="RHEA-COMP:9566"/>
        <dbReference type="ChEBI" id="CHEBI:15378"/>
        <dbReference type="ChEBI" id="CHEBI:16389"/>
        <dbReference type="ChEBI" id="CHEBI:17976"/>
        <dbReference type="ChEBI" id="CHEBI:57540"/>
        <dbReference type="ChEBI" id="CHEBI:57945"/>
        <dbReference type="EC" id="7.1.1.2"/>
    </reaction>
</comment>
<evidence type="ECO:0000256" key="10">
    <source>
        <dbReference type="ARBA" id="ARBA00022967"/>
    </source>
</evidence>
<keyword evidence="12 18" id="KW-1133">Transmembrane helix</keyword>
<keyword evidence="10 18" id="KW-1278">Translocase</keyword>
<feature type="transmembrane region" description="Helical" evidence="18">
    <location>
        <begin position="312"/>
        <end position="330"/>
    </location>
</feature>
<evidence type="ECO:0000256" key="13">
    <source>
        <dbReference type="ARBA" id="ARBA00023027"/>
    </source>
</evidence>
<feature type="transmembrane region" description="Helical" evidence="18">
    <location>
        <begin position="145"/>
        <end position="164"/>
    </location>
</feature>
<dbReference type="EMBL" id="KM244673">
    <property type="protein sequence ID" value="AIW64893.1"/>
    <property type="molecule type" value="Genomic_DNA"/>
</dbReference>
<comment type="subcellular location">
    <subcellularLocation>
        <location evidence="2 18">Mitochondrion inner membrane</location>
        <topology evidence="2 18">Multi-pass membrane protein</topology>
    </subcellularLocation>
</comment>
<dbReference type="PANTHER" id="PTHR46552:SF1">
    <property type="entry name" value="NADH-UBIQUINONE OXIDOREDUCTASE CHAIN 2"/>
    <property type="match status" value="1"/>
</dbReference>
<dbReference type="GO" id="GO:0008137">
    <property type="term" value="F:NADH dehydrogenase (ubiquinone) activity"/>
    <property type="evidence" value="ECO:0007669"/>
    <property type="project" value="UniProtKB-EC"/>
</dbReference>
<keyword evidence="8 18" id="KW-0812">Transmembrane</keyword>
<keyword evidence="15 18" id="KW-0496">Mitochondrion</keyword>
<dbReference type="InterPro" id="IPR003917">
    <property type="entry name" value="NADH_UbQ_OxRdtase_chain2"/>
</dbReference>
<evidence type="ECO:0000313" key="20">
    <source>
        <dbReference type="EMBL" id="AIW64893.1"/>
    </source>
</evidence>
<feature type="transmembrane region" description="Helical" evidence="18">
    <location>
        <begin position="266"/>
        <end position="291"/>
    </location>
</feature>
<sequence>MTLTPSSSLFLISLITSSMICISSSTWIGAWMGLEMNLLSFIPLMNKNKTPYENEAAMKYFLVQAMASVIFLLSIMMSSMLNFDLQSSANYLMTSALLMKMGAAPFHFWFPGVMEGLEWMNCLILMTWQKLAPFILLSYKLNLSLIILMVVIMSAIVGSVGGINQSSVRKMMAYSSISHLGWMITAMLISKNYWMLYFFIYTLLNFAVIFIFQAQSIYHLSQIYYYNNPNTMNKITTFISLLSLGGLPPFLGFLPKWMVIQNMMSLQYTMLAMILVMTTLITLFFYLRMMFSAFTFINQEMKWLNSNNKSSVQILLMALSITGIPMLMMIPT</sequence>
<feature type="transmembrane region" description="Helical" evidence="18">
    <location>
        <begin position="89"/>
        <end position="110"/>
    </location>
</feature>
<evidence type="ECO:0000256" key="1">
    <source>
        <dbReference type="ARBA" id="ARBA00003257"/>
    </source>
</evidence>
<evidence type="ECO:0000256" key="7">
    <source>
        <dbReference type="ARBA" id="ARBA00022660"/>
    </source>
</evidence>
<accession>A0A0A0VD00</accession>
<feature type="domain" description="NADH:quinone oxidoreductase/Mrp antiporter transmembrane" evidence="19">
    <location>
        <begin position="24"/>
        <end position="282"/>
    </location>
</feature>
<proteinExistence type="inferred from homology"/>
<keyword evidence="13 18" id="KW-0520">NAD</keyword>
<keyword evidence="16 18" id="KW-0472">Membrane</keyword>
<organism evidence="20">
    <name type="scientific">Ictinogomphus sp. MT-2014</name>
    <dbReference type="NCBI Taxonomy" id="1560015"/>
    <lineage>
        <taxon>Eukaryota</taxon>
        <taxon>Metazoa</taxon>
        <taxon>Ecdysozoa</taxon>
        <taxon>Arthropoda</taxon>
        <taxon>Hexapoda</taxon>
        <taxon>Insecta</taxon>
        <taxon>Pterygota</taxon>
        <taxon>Palaeoptera</taxon>
        <taxon>Odonata</taxon>
        <taxon>Epiprocta</taxon>
        <taxon>Anisoptera</taxon>
        <taxon>Gomphoidea</taxon>
        <taxon>Gomphidae</taxon>
        <taxon>Ictinogomphus</taxon>
    </lineage>
</organism>
<feature type="transmembrane region" description="Helical" evidence="18">
    <location>
        <begin position="235"/>
        <end position="254"/>
    </location>
</feature>
<geneLocation type="mitochondrion" evidence="20"/>
<dbReference type="PRINTS" id="PR01436">
    <property type="entry name" value="NADHDHGNASE2"/>
</dbReference>
<comment type="function">
    <text evidence="18">Core subunit of the mitochondrial membrane respiratory chain NADH dehydrogenase (Complex I) which catalyzes electron transfer from NADH through the respiratory chain, using ubiquinone as an electron acceptor. Essential for the catalytic activity and assembly of complex I.</text>
</comment>
<evidence type="ECO:0000256" key="17">
    <source>
        <dbReference type="ARBA" id="ARBA00049551"/>
    </source>
</evidence>
<evidence type="ECO:0000256" key="16">
    <source>
        <dbReference type="ARBA" id="ARBA00023136"/>
    </source>
</evidence>
<evidence type="ECO:0000256" key="6">
    <source>
        <dbReference type="ARBA" id="ARBA00022448"/>
    </source>
</evidence>
<feature type="transmembrane region" description="Helical" evidence="18">
    <location>
        <begin position="57"/>
        <end position="77"/>
    </location>
</feature>
<dbReference type="InterPro" id="IPR001750">
    <property type="entry name" value="ND/Mrp_TM"/>
</dbReference>
<reference evidence="20" key="1">
    <citation type="journal article" date="2014" name="Nucleic Acids Res.">
        <title>Multiplex sequencing of pooled mitochondrial genomes-a crucial step toward biodiversity analysis using mito-metagenomics.</title>
        <authorList>
            <person name="Tang M."/>
            <person name="Tan M."/>
            <person name="Meng G."/>
            <person name="Yang S."/>
            <person name="Su X."/>
            <person name="Liu S."/>
            <person name="Song W."/>
            <person name="Li Y."/>
            <person name="Wu Q."/>
            <person name="Zhang A."/>
            <person name="Zhou X."/>
        </authorList>
    </citation>
    <scope>NUCLEOTIDE SEQUENCE</scope>
</reference>
<keyword evidence="14 18" id="KW-0830">Ubiquinone</keyword>
<dbReference type="EC" id="7.1.1.2" evidence="4 18"/>
<keyword evidence="9 18" id="KW-0999">Mitochondrion inner membrane</keyword>
<comment type="similarity">
    <text evidence="3 18">Belongs to the complex I subunit 2 family.</text>
</comment>
<dbReference type="AlphaFoldDB" id="A0A0A0VD00"/>
<evidence type="ECO:0000256" key="14">
    <source>
        <dbReference type="ARBA" id="ARBA00023075"/>
    </source>
</evidence>
<keyword evidence="6" id="KW-0813">Transport</keyword>
<dbReference type="Pfam" id="PF00361">
    <property type="entry name" value="Proton_antipo_M"/>
    <property type="match status" value="1"/>
</dbReference>
<dbReference type="PANTHER" id="PTHR46552">
    <property type="entry name" value="NADH-UBIQUINONE OXIDOREDUCTASE CHAIN 2"/>
    <property type="match status" value="1"/>
</dbReference>
<gene>
    <name evidence="20" type="primary">ND2</name>
</gene>
<evidence type="ECO:0000256" key="12">
    <source>
        <dbReference type="ARBA" id="ARBA00022989"/>
    </source>
</evidence>
<evidence type="ECO:0000256" key="9">
    <source>
        <dbReference type="ARBA" id="ARBA00022792"/>
    </source>
</evidence>
<comment type="function">
    <text evidence="1">Core subunit of the mitochondrial membrane respiratory chain NADH dehydrogenase (Complex I) that is believed to belong to the minimal assembly required for catalysis. Complex I functions in the transfer of electrons from NADH to the respiratory chain. The immediate electron acceptor for the enzyme is believed to be ubiquinone.</text>
</comment>